<organism evidence="1">
    <name type="scientific">Sipha flava</name>
    <name type="common">yellow sugarcane aphid</name>
    <dbReference type="NCBI Taxonomy" id="143950"/>
    <lineage>
        <taxon>Eukaryota</taxon>
        <taxon>Metazoa</taxon>
        <taxon>Ecdysozoa</taxon>
        <taxon>Arthropoda</taxon>
        <taxon>Hexapoda</taxon>
        <taxon>Insecta</taxon>
        <taxon>Pterygota</taxon>
        <taxon>Neoptera</taxon>
        <taxon>Paraneoptera</taxon>
        <taxon>Hemiptera</taxon>
        <taxon>Sternorrhyncha</taxon>
        <taxon>Aphidomorpha</taxon>
        <taxon>Aphidoidea</taxon>
        <taxon>Aphididae</taxon>
        <taxon>Sipha</taxon>
    </lineage>
</organism>
<dbReference type="PANTHER" id="PTHR10492">
    <property type="match status" value="1"/>
</dbReference>
<dbReference type="AlphaFoldDB" id="A0A2S2QZL5"/>
<protein>
    <submittedName>
        <fullName evidence="1">Uncharacterized protein</fullName>
    </submittedName>
</protein>
<evidence type="ECO:0000313" key="1">
    <source>
        <dbReference type="EMBL" id="MBY83217.1"/>
    </source>
</evidence>
<dbReference type="PANTHER" id="PTHR10492:SF57">
    <property type="entry name" value="ATP-DEPENDENT DNA HELICASE"/>
    <property type="match status" value="1"/>
</dbReference>
<dbReference type="EMBL" id="GGMS01014014">
    <property type="protein sequence ID" value="MBY83217.1"/>
    <property type="molecule type" value="Transcribed_RNA"/>
</dbReference>
<reference evidence="1" key="1">
    <citation type="submission" date="2018-04" db="EMBL/GenBank/DDBJ databases">
        <title>Transcriptome assembly of Sipha flava.</title>
        <authorList>
            <person name="Scully E.D."/>
            <person name="Geib S.M."/>
            <person name="Palmer N.A."/>
            <person name="Koch K."/>
            <person name="Bradshaw J."/>
            <person name="Heng-Moss T."/>
            <person name="Sarath G."/>
        </authorList>
    </citation>
    <scope>NUCLEOTIDE SEQUENCE</scope>
</reference>
<proteinExistence type="predicted"/>
<accession>A0A2S2QZL5</accession>
<gene>
    <name evidence="1" type="ORF">g.133510</name>
</gene>
<dbReference type="OrthoDB" id="6609532at2759"/>
<sequence>MVINMMHRPCGVQNPACTCMADGKFQKDFPIAFNDEMQFKRAGGYPAYRRRDDGRAALVRNRELFNDSVVPYNPYLLLKYNAHINVEVCSTVKSVKYLYNVRSTGRCVTS</sequence>
<name>A0A2S2QZL5_9HEMI</name>